<dbReference type="OrthoDB" id="4045at2"/>
<dbReference type="STRING" id="274537.BIU88_03895"/>
<proteinExistence type="inferred from homology"/>
<evidence type="ECO:0000256" key="6">
    <source>
        <dbReference type="ARBA" id="ARBA00022989"/>
    </source>
</evidence>
<dbReference type="PANTHER" id="PTHR30625:SF15">
    <property type="entry name" value="BIOPOLYMER TRANSPORT PROTEIN EXBB"/>
    <property type="match status" value="1"/>
</dbReference>
<dbReference type="AlphaFoldDB" id="A0A1D8CWT3"/>
<organism evidence="11 12">
    <name type="scientific">Chlorobaculum limnaeum</name>
    <dbReference type="NCBI Taxonomy" id="274537"/>
    <lineage>
        <taxon>Bacteria</taxon>
        <taxon>Pseudomonadati</taxon>
        <taxon>Chlorobiota</taxon>
        <taxon>Chlorobiia</taxon>
        <taxon>Chlorobiales</taxon>
        <taxon>Chlorobiaceae</taxon>
        <taxon>Chlorobaculum</taxon>
    </lineage>
</organism>
<evidence type="ECO:0000256" key="8">
    <source>
        <dbReference type="RuleBase" id="RU004057"/>
    </source>
</evidence>
<evidence type="ECO:0000313" key="12">
    <source>
        <dbReference type="Proteomes" id="UP000095185"/>
    </source>
</evidence>
<keyword evidence="5 8" id="KW-0653">Protein transport</keyword>
<evidence type="ECO:0000256" key="5">
    <source>
        <dbReference type="ARBA" id="ARBA00022927"/>
    </source>
</evidence>
<evidence type="ECO:0000256" key="4">
    <source>
        <dbReference type="ARBA" id="ARBA00022692"/>
    </source>
</evidence>
<evidence type="ECO:0000256" key="9">
    <source>
        <dbReference type="SAM" id="Phobius"/>
    </source>
</evidence>
<evidence type="ECO:0000259" key="10">
    <source>
        <dbReference type="Pfam" id="PF01618"/>
    </source>
</evidence>
<dbReference type="RefSeq" id="WP_069809081.1">
    <property type="nucleotide sequence ID" value="NZ_CP017305.1"/>
</dbReference>
<name>A0A1D8CWT3_CHLLM</name>
<evidence type="ECO:0000256" key="7">
    <source>
        <dbReference type="ARBA" id="ARBA00023136"/>
    </source>
</evidence>
<keyword evidence="6 9" id="KW-1133">Transmembrane helix</keyword>
<feature type="transmembrane region" description="Helical" evidence="9">
    <location>
        <begin position="149"/>
        <end position="171"/>
    </location>
</feature>
<dbReference type="Proteomes" id="UP000095185">
    <property type="component" value="Chromosome"/>
</dbReference>
<evidence type="ECO:0000313" key="11">
    <source>
        <dbReference type="EMBL" id="AOS83360.1"/>
    </source>
</evidence>
<dbReference type="InterPro" id="IPR050790">
    <property type="entry name" value="ExbB/TolQ_transport"/>
</dbReference>
<feature type="domain" description="MotA/TolQ/ExbB proton channel" evidence="10">
    <location>
        <begin position="68"/>
        <end position="186"/>
    </location>
</feature>
<dbReference type="GO" id="GO:0005886">
    <property type="term" value="C:plasma membrane"/>
    <property type="evidence" value="ECO:0007669"/>
    <property type="project" value="UniProtKB-SubCell"/>
</dbReference>
<keyword evidence="7 9" id="KW-0472">Membrane</keyword>
<keyword evidence="3" id="KW-1003">Cell membrane</keyword>
<evidence type="ECO:0000256" key="3">
    <source>
        <dbReference type="ARBA" id="ARBA00022475"/>
    </source>
</evidence>
<protein>
    <recommendedName>
        <fullName evidence="10">MotA/TolQ/ExbB proton channel domain-containing protein</fullName>
    </recommendedName>
</protein>
<gene>
    <name evidence="11" type="ORF">BIU88_03895</name>
</gene>
<evidence type="ECO:0000256" key="1">
    <source>
        <dbReference type="ARBA" id="ARBA00004651"/>
    </source>
</evidence>
<dbReference type="InterPro" id="IPR002898">
    <property type="entry name" value="MotA_ExbB_proton_chnl"/>
</dbReference>
<dbReference type="PANTHER" id="PTHR30625">
    <property type="entry name" value="PROTEIN TOLQ"/>
    <property type="match status" value="1"/>
</dbReference>
<dbReference type="GO" id="GO:0017038">
    <property type="term" value="P:protein import"/>
    <property type="evidence" value="ECO:0007669"/>
    <property type="project" value="TreeGrafter"/>
</dbReference>
<dbReference type="EMBL" id="CP017305">
    <property type="protein sequence ID" value="AOS83360.1"/>
    <property type="molecule type" value="Genomic_DNA"/>
</dbReference>
<keyword evidence="4 9" id="KW-0812">Transmembrane</keyword>
<keyword evidence="12" id="KW-1185">Reference proteome</keyword>
<evidence type="ECO:0000256" key="2">
    <source>
        <dbReference type="ARBA" id="ARBA00022448"/>
    </source>
</evidence>
<sequence length="201" mass="21464">MTELFVKGGPLMYPLLLSSIIAFAFALERTIFFFLAGRRPGSAITIHDLLEKGETERALELAAATPGPVAAILEAGLRHAGAPKEQLGEVINLKGSAELKRLNQNLHVIELVGRIAPLLGLLGTVLGLVDAFREISSSTGGIDPSMLAGGIWEALITTVAGMTIAIPAMVAHHFLEHRVQSFAWQMKHYGTEALKHLGGGR</sequence>
<comment type="subcellular location">
    <subcellularLocation>
        <location evidence="1">Cell membrane</location>
        <topology evidence="1">Multi-pass membrane protein</topology>
    </subcellularLocation>
    <subcellularLocation>
        <location evidence="8">Membrane</location>
        <topology evidence="8">Multi-pass membrane protein</topology>
    </subcellularLocation>
</comment>
<keyword evidence="2 8" id="KW-0813">Transport</keyword>
<feature type="transmembrane region" description="Helical" evidence="9">
    <location>
        <begin position="111"/>
        <end position="129"/>
    </location>
</feature>
<feature type="transmembrane region" description="Helical" evidence="9">
    <location>
        <begin position="12"/>
        <end position="36"/>
    </location>
</feature>
<accession>A0A1D8CWT3</accession>
<dbReference type="KEGG" id="clz:BIU88_03895"/>
<comment type="similarity">
    <text evidence="8">Belongs to the exbB/tolQ family.</text>
</comment>
<dbReference type="Pfam" id="PF01618">
    <property type="entry name" value="MotA_ExbB"/>
    <property type="match status" value="1"/>
</dbReference>
<reference evidence="11" key="1">
    <citation type="submission" date="2016-09" db="EMBL/GenBank/DDBJ databases">
        <title>Genome sequence of Chlorobaculum limnaeum.</title>
        <authorList>
            <person name="Liu Z."/>
            <person name="Tank M."/>
            <person name="Bryant D.A."/>
        </authorList>
    </citation>
    <scope>NUCLEOTIDE SEQUENCE [LARGE SCALE GENOMIC DNA]</scope>
    <source>
        <strain evidence="11">DSM 1677</strain>
    </source>
</reference>